<sequence>MEIWRSLTVGTIVLLGLVCFYGTVESCNEVVCASIVSKCMLTQSCKCELKNCSCCKECLKCLGKNYEECCSCVELCPKPNDTRNSLSKKSHVEDFDGVPELFNAVATPDEGDSFGYNWNVFTFQVDFDKYLKGPKLEKDGHYFLRTNDKNLDEAIQERDNIVTVNCTVIYLDQCVSWNKCRTSCQTTGASSTRWFHDGCCECVGSTCINYGVNESRCRKCPESKGELGDELDDAMEEEMQDFGESMGPFDGPSFRGFGEMMLKGLRHVRNVLQRSGHQMATQIRSATGRPQGIQRELSLLQLSRRQVMQLQAEYKAIVGVIARSLQLTPQEDSATENKHKPAGEKSSKAPGEETSSSSSSSSTGEPGDDPNKNSNENDEKMRSVLTKAVLWLFTIYMFVAFFSLLITPRSERPEGSTRYVSWNEFVHHMLAVGEVKELIIRPDMEMVTIILHEGAVIKGRKVTSTIFHMAVEKRLGIQDGVPVTYDRQTDTTGRILMLLLVCALLMSIATRMKSMKSPLSMDSFNQMGRAKFTLVDPFDGGRGVLFRDVAGLSEAKQEVKEFVDYLKSPEKYQRLGAKVPRGALLLGPPGCGKTLLAKAVPFLSMNGSEFIEMIGGLGAARVRDLFKEGKKRAPCIIYIDEIDAIGRQRSGTESMGQGSSGESEQTLNQLLVEMDGMATKEGALLRPGRFDRHILIDLPTLMERKEIFEKHLSSVKLESPPGTFSQRLARLTPGFSGADIANVCNEAALHAARNVQKEKRSHALSLAERKVIAYHESGHALVGWMLPNSDILLKVTIVPRTSLALGFAQYTPSEQHLYSKEELFDKMCMALGGRAAENLIKKFGMSANLGPIYVRDADETEGGGAMGSGGKKPFSRAMESLIDNEARHVVATAYQTTEGILTTHRDKLDKLAEALLEKETLDYDQVVELIGPPPHDLGKRQVDGVEFEQSLKNLGSSTDATKV</sequence>
<keyword evidence="12" id="KW-0809">Transit peptide</keyword>
<keyword evidence="18" id="KW-0732">Signal</keyword>
<protein>
    <recommendedName>
        <fullName evidence="19">AAA+ ATPase domain-containing protein</fullName>
    </recommendedName>
</protein>
<gene>
    <name evidence="20" type="ORF">M5D96_013290</name>
</gene>
<evidence type="ECO:0000259" key="19">
    <source>
        <dbReference type="SMART" id="SM00382"/>
    </source>
</evidence>
<dbReference type="Pfam" id="PF23782">
    <property type="entry name" value="Tsg_N"/>
    <property type="match status" value="1"/>
</dbReference>
<dbReference type="InterPro" id="IPR057635">
    <property type="entry name" value="Tsg_N"/>
</dbReference>
<dbReference type="InterPro" id="IPR027417">
    <property type="entry name" value="P-loop_NTPase"/>
</dbReference>
<dbReference type="InterPro" id="IPR003959">
    <property type="entry name" value="ATPase_AAA_core"/>
</dbReference>
<feature type="domain" description="AAA+ ATPase" evidence="19">
    <location>
        <begin position="579"/>
        <end position="700"/>
    </location>
</feature>
<name>A0A9P9YBU4_9MUSC</name>
<keyword evidence="11" id="KW-0067">ATP-binding</keyword>
<evidence type="ECO:0000256" key="14">
    <source>
        <dbReference type="ARBA" id="ARBA00023049"/>
    </source>
</evidence>
<dbReference type="Gene3D" id="1.20.58.760">
    <property type="entry name" value="Peptidase M41"/>
    <property type="match status" value="2"/>
</dbReference>
<dbReference type="Gene3D" id="3.40.1690.20">
    <property type="match status" value="1"/>
</dbReference>
<proteinExistence type="inferred from homology"/>
<comment type="similarity">
    <text evidence="3">In the C-terminal section; belongs to the peptidase M41 family.</text>
</comment>
<dbReference type="InterPro" id="IPR000642">
    <property type="entry name" value="Peptidase_M41"/>
</dbReference>
<keyword evidence="21" id="KW-1185">Reference proteome</keyword>
<dbReference type="InterPro" id="IPR057726">
    <property type="entry name" value="Tsg_C"/>
</dbReference>
<feature type="region of interest" description="Disordered" evidence="16">
    <location>
        <begin position="329"/>
        <end position="379"/>
    </location>
</feature>
<evidence type="ECO:0000256" key="18">
    <source>
        <dbReference type="SAM" id="SignalP"/>
    </source>
</evidence>
<feature type="transmembrane region" description="Helical" evidence="17">
    <location>
        <begin position="495"/>
        <end position="512"/>
    </location>
</feature>
<keyword evidence="8" id="KW-0547">Nucleotide-binding</keyword>
<reference evidence="20" key="1">
    <citation type="journal article" date="2023" name="Genome Biol. Evol.">
        <title>Long-read-based Genome Assembly of Drosophila gunungcola Reveals Fewer Chemosensory Genes in Flower-breeding Species.</title>
        <authorList>
            <person name="Negi A."/>
            <person name="Liao B.Y."/>
            <person name="Yeh S.D."/>
        </authorList>
    </citation>
    <scope>NUCLEOTIDE SEQUENCE</scope>
    <source>
        <strain evidence="20">Sukarami</strain>
    </source>
</reference>
<feature type="compositionally biased region" description="Basic and acidic residues" evidence="16">
    <location>
        <begin position="369"/>
        <end position="379"/>
    </location>
</feature>
<evidence type="ECO:0000256" key="6">
    <source>
        <dbReference type="ARBA" id="ARBA00022692"/>
    </source>
</evidence>
<dbReference type="FunFam" id="1.10.8.60:FF:000019">
    <property type="entry name" value="AFG3-like AAA ATPase 2"/>
    <property type="match status" value="1"/>
</dbReference>
<evidence type="ECO:0000256" key="9">
    <source>
        <dbReference type="ARBA" id="ARBA00022801"/>
    </source>
</evidence>
<accession>A0A9P9YBU4</accession>
<dbReference type="PANTHER" id="PTHR43655:SF8">
    <property type="entry name" value="PARAPLEGIN"/>
    <property type="match status" value="1"/>
</dbReference>
<dbReference type="Pfam" id="PF00004">
    <property type="entry name" value="AAA"/>
    <property type="match status" value="1"/>
</dbReference>
<dbReference type="SUPFAM" id="SSF140990">
    <property type="entry name" value="FtsH protease domain-like"/>
    <property type="match status" value="1"/>
</dbReference>
<evidence type="ECO:0000313" key="20">
    <source>
        <dbReference type="EMBL" id="KAI8033958.1"/>
    </source>
</evidence>
<feature type="transmembrane region" description="Helical" evidence="17">
    <location>
        <begin position="388"/>
        <end position="406"/>
    </location>
</feature>
<feature type="signal peptide" evidence="18">
    <location>
        <begin position="1"/>
        <end position="26"/>
    </location>
</feature>
<dbReference type="Gene3D" id="3.40.50.300">
    <property type="entry name" value="P-loop containing nucleotide triphosphate hydrolases"/>
    <property type="match status" value="1"/>
</dbReference>
<dbReference type="GO" id="GO:0005524">
    <property type="term" value="F:ATP binding"/>
    <property type="evidence" value="ECO:0007669"/>
    <property type="project" value="UniProtKB-KW"/>
</dbReference>
<dbReference type="AlphaFoldDB" id="A0A9P9YBU4"/>
<dbReference type="SUPFAM" id="SSF52540">
    <property type="entry name" value="P-loop containing nucleoside triphosphate hydrolases"/>
    <property type="match status" value="1"/>
</dbReference>
<feature type="chain" id="PRO_5040110089" description="AAA+ ATPase domain-containing protein" evidence="18">
    <location>
        <begin position="27"/>
        <end position="963"/>
    </location>
</feature>
<dbReference type="GO" id="GO:0004222">
    <property type="term" value="F:metalloendopeptidase activity"/>
    <property type="evidence" value="ECO:0007669"/>
    <property type="project" value="InterPro"/>
</dbReference>
<dbReference type="InterPro" id="IPR041569">
    <property type="entry name" value="AAA_lid_3"/>
</dbReference>
<evidence type="ECO:0000256" key="4">
    <source>
        <dbReference type="ARBA" id="ARBA00010550"/>
    </source>
</evidence>
<evidence type="ECO:0000256" key="2">
    <source>
        <dbReference type="ARBA" id="ARBA00004141"/>
    </source>
</evidence>
<evidence type="ECO:0000256" key="8">
    <source>
        <dbReference type="ARBA" id="ARBA00022741"/>
    </source>
</evidence>
<dbReference type="Pfam" id="PF04668">
    <property type="entry name" value="Tsg"/>
    <property type="match status" value="1"/>
</dbReference>
<keyword evidence="15 17" id="KW-0472">Membrane</keyword>
<keyword evidence="14" id="KW-0482">Metalloprotease</keyword>
<evidence type="ECO:0000256" key="15">
    <source>
        <dbReference type="ARBA" id="ARBA00023136"/>
    </source>
</evidence>
<dbReference type="InterPro" id="IPR037219">
    <property type="entry name" value="Peptidase_M41-like"/>
</dbReference>
<evidence type="ECO:0000256" key="10">
    <source>
        <dbReference type="ARBA" id="ARBA00022833"/>
    </source>
</evidence>
<dbReference type="GO" id="GO:0034982">
    <property type="term" value="P:mitochondrial protein processing"/>
    <property type="evidence" value="ECO:0007669"/>
    <property type="project" value="TreeGrafter"/>
</dbReference>
<keyword evidence="13 17" id="KW-1133">Transmembrane helix</keyword>
<comment type="subcellular location">
    <subcellularLocation>
        <location evidence="2">Membrane</location>
        <topology evidence="2">Multi-pass membrane protein</topology>
    </subcellularLocation>
</comment>
<keyword evidence="10" id="KW-0862">Zinc</keyword>
<evidence type="ECO:0000256" key="16">
    <source>
        <dbReference type="SAM" id="MobiDB-lite"/>
    </source>
</evidence>
<dbReference type="GO" id="GO:0005745">
    <property type="term" value="C:m-AAA complex"/>
    <property type="evidence" value="ECO:0007669"/>
    <property type="project" value="TreeGrafter"/>
</dbReference>
<evidence type="ECO:0000256" key="7">
    <source>
        <dbReference type="ARBA" id="ARBA00022723"/>
    </source>
</evidence>
<dbReference type="InterPro" id="IPR050928">
    <property type="entry name" value="ATP-dep_Zn_Metalloprotease"/>
</dbReference>
<organism evidence="20 21">
    <name type="scientific">Drosophila gunungcola</name>
    <name type="common">fruit fly</name>
    <dbReference type="NCBI Taxonomy" id="103775"/>
    <lineage>
        <taxon>Eukaryota</taxon>
        <taxon>Metazoa</taxon>
        <taxon>Ecdysozoa</taxon>
        <taxon>Arthropoda</taxon>
        <taxon>Hexapoda</taxon>
        <taxon>Insecta</taxon>
        <taxon>Pterygota</taxon>
        <taxon>Neoptera</taxon>
        <taxon>Endopterygota</taxon>
        <taxon>Diptera</taxon>
        <taxon>Brachycera</taxon>
        <taxon>Muscomorpha</taxon>
        <taxon>Ephydroidea</taxon>
        <taxon>Drosophilidae</taxon>
        <taxon>Drosophila</taxon>
        <taxon>Sophophora</taxon>
    </lineage>
</organism>
<dbReference type="EMBL" id="JAMKOV010000089">
    <property type="protein sequence ID" value="KAI8033958.1"/>
    <property type="molecule type" value="Genomic_DNA"/>
</dbReference>
<dbReference type="GO" id="GO:0004176">
    <property type="term" value="F:ATP-dependent peptidase activity"/>
    <property type="evidence" value="ECO:0007669"/>
    <property type="project" value="InterPro"/>
</dbReference>
<dbReference type="Proteomes" id="UP001059596">
    <property type="component" value="Unassembled WGS sequence"/>
</dbReference>
<dbReference type="CDD" id="cd19501">
    <property type="entry name" value="RecA-like_FtsH"/>
    <property type="match status" value="1"/>
</dbReference>
<keyword evidence="6 17" id="KW-0812">Transmembrane</keyword>
<dbReference type="Pfam" id="PF17862">
    <property type="entry name" value="AAA_lid_3"/>
    <property type="match status" value="1"/>
</dbReference>
<evidence type="ECO:0000256" key="11">
    <source>
        <dbReference type="ARBA" id="ARBA00022840"/>
    </source>
</evidence>
<keyword evidence="7" id="KW-0479">Metal-binding</keyword>
<comment type="similarity">
    <text evidence="4">In the N-terminal section; belongs to the AAA ATPase family.</text>
</comment>
<feature type="compositionally biased region" description="Basic and acidic residues" evidence="16">
    <location>
        <begin position="335"/>
        <end position="351"/>
    </location>
</feature>
<dbReference type="PANTHER" id="PTHR43655">
    <property type="entry name" value="ATP-DEPENDENT PROTEASE"/>
    <property type="match status" value="1"/>
</dbReference>
<dbReference type="FunFam" id="3.40.50.300:FF:000277">
    <property type="entry name" value="ATP-dependent zinc metalloprotease FtsH"/>
    <property type="match status" value="1"/>
</dbReference>
<evidence type="ECO:0000256" key="17">
    <source>
        <dbReference type="SAM" id="Phobius"/>
    </source>
</evidence>
<keyword evidence="9" id="KW-0378">Hydrolase</keyword>
<evidence type="ECO:0000256" key="12">
    <source>
        <dbReference type="ARBA" id="ARBA00022946"/>
    </source>
</evidence>
<dbReference type="Gene3D" id="1.10.8.60">
    <property type="match status" value="1"/>
</dbReference>
<dbReference type="GO" id="GO:0046872">
    <property type="term" value="F:metal ion binding"/>
    <property type="evidence" value="ECO:0007669"/>
    <property type="project" value="UniProtKB-KW"/>
</dbReference>
<comment type="cofactor">
    <cofactor evidence="1">
        <name>Zn(2+)</name>
        <dbReference type="ChEBI" id="CHEBI:29105"/>
    </cofactor>
</comment>
<evidence type="ECO:0000256" key="13">
    <source>
        <dbReference type="ARBA" id="ARBA00022989"/>
    </source>
</evidence>
<dbReference type="GO" id="GO:0016887">
    <property type="term" value="F:ATP hydrolysis activity"/>
    <property type="evidence" value="ECO:0007669"/>
    <property type="project" value="InterPro"/>
</dbReference>
<dbReference type="SMART" id="SM00382">
    <property type="entry name" value="AAA"/>
    <property type="match status" value="1"/>
</dbReference>
<evidence type="ECO:0000256" key="5">
    <source>
        <dbReference type="ARBA" id="ARBA00022670"/>
    </source>
</evidence>
<dbReference type="InterPro" id="IPR003593">
    <property type="entry name" value="AAA+_ATPase"/>
</dbReference>
<evidence type="ECO:0000313" key="21">
    <source>
        <dbReference type="Proteomes" id="UP001059596"/>
    </source>
</evidence>
<evidence type="ECO:0000256" key="3">
    <source>
        <dbReference type="ARBA" id="ARBA00010044"/>
    </source>
</evidence>
<keyword evidence="5" id="KW-0645">Protease</keyword>
<comment type="caution">
    <text evidence="20">The sequence shown here is derived from an EMBL/GenBank/DDBJ whole genome shotgun (WGS) entry which is preliminary data.</text>
</comment>
<dbReference type="Pfam" id="PF01434">
    <property type="entry name" value="Peptidase_M41"/>
    <property type="match status" value="1"/>
</dbReference>
<evidence type="ECO:0000256" key="1">
    <source>
        <dbReference type="ARBA" id="ARBA00001947"/>
    </source>
</evidence>